<proteinExistence type="predicted"/>
<dbReference type="Gene3D" id="3.40.462.20">
    <property type="match status" value="1"/>
</dbReference>
<gene>
    <name evidence="3" type="ORF">EJ02DRAFT_462368</name>
</gene>
<evidence type="ECO:0000313" key="3">
    <source>
        <dbReference type="EMBL" id="KAF1946695.1"/>
    </source>
</evidence>
<dbReference type="Gene3D" id="3.30.465.10">
    <property type="match status" value="1"/>
</dbReference>
<dbReference type="InterPro" id="IPR016169">
    <property type="entry name" value="FAD-bd_PCMH_sub2"/>
</dbReference>
<accession>A0A6A5T141</accession>
<sequence>MVTTLIPVFLSVVSLASAVAPATIHTYLNDYLSSGSEVFFPSDAAYTTELTKRWSAYDAPNYVIGVKPAIAEDVSIIINFFSFSGFTTDAQMLEIDAFAERRRAAFAKANGADKGLEVYVNYAHGNEGRDAWYGADKLPRLSTIKSTWDPSNLFNFTNGFVL</sequence>
<keyword evidence="4" id="KW-1185">Reference proteome</keyword>
<dbReference type="Proteomes" id="UP000800038">
    <property type="component" value="Unassembled WGS sequence"/>
</dbReference>
<name>A0A6A5T141_9PLEO</name>
<dbReference type="GO" id="GO:0016491">
    <property type="term" value="F:oxidoreductase activity"/>
    <property type="evidence" value="ECO:0007669"/>
    <property type="project" value="InterPro"/>
</dbReference>
<dbReference type="AlphaFoldDB" id="A0A6A5T141"/>
<feature type="domain" description="Berberine/berberine-like" evidence="2">
    <location>
        <begin position="118"/>
        <end position="159"/>
    </location>
</feature>
<dbReference type="GO" id="GO:0050660">
    <property type="term" value="F:flavin adenine dinucleotide binding"/>
    <property type="evidence" value="ECO:0007669"/>
    <property type="project" value="InterPro"/>
</dbReference>
<dbReference type="EMBL" id="ML976002">
    <property type="protein sequence ID" value="KAF1946695.1"/>
    <property type="molecule type" value="Genomic_DNA"/>
</dbReference>
<evidence type="ECO:0000259" key="2">
    <source>
        <dbReference type="Pfam" id="PF08031"/>
    </source>
</evidence>
<dbReference type="InterPro" id="IPR012951">
    <property type="entry name" value="BBE"/>
</dbReference>
<reference evidence="3" key="1">
    <citation type="journal article" date="2020" name="Stud. Mycol.">
        <title>101 Dothideomycetes genomes: a test case for predicting lifestyles and emergence of pathogens.</title>
        <authorList>
            <person name="Haridas S."/>
            <person name="Albert R."/>
            <person name="Binder M."/>
            <person name="Bloem J."/>
            <person name="Labutti K."/>
            <person name="Salamov A."/>
            <person name="Andreopoulos B."/>
            <person name="Baker S."/>
            <person name="Barry K."/>
            <person name="Bills G."/>
            <person name="Bluhm B."/>
            <person name="Cannon C."/>
            <person name="Castanera R."/>
            <person name="Culley D."/>
            <person name="Daum C."/>
            <person name="Ezra D."/>
            <person name="Gonzalez J."/>
            <person name="Henrissat B."/>
            <person name="Kuo A."/>
            <person name="Liang C."/>
            <person name="Lipzen A."/>
            <person name="Lutzoni F."/>
            <person name="Magnuson J."/>
            <person name="Mondo S."/>
            <person name="Nolan M."/>
            <person name="Ohm R."/>
            <person name="Pangilinan J."/>
            <person name="Park H.-J."/>
            <person name="Ramirez L."/>
            <person name="Alfaro M."/>
            <person name="Sun H."/>
            <person name="Tritt A."/>
            <person name="Yoshinaga Y."/>
            <person name="Zwiers L.-H."/>
            <person name="Turgeon B."/>
            <person name="Goodwin S."/>
            <person name="Spatafora J."/>
            <person name="Crous P."/>
            <person name="Grigoriev I."/>
        </authorList>
    </citation>
    <scope>NUCLEOTIDE SEQUENCE</scope>
    <source>
        <strain evidence="3">CBS 161.51</strain>
    </source>
</reference>
<feature type="chain" id="PRO_5025348026" description="Berberine/berberine-like domain-containing protein" evidence="1">
    <location>
        <begin position="19"/>
        <end position="162"/>
    </location>
</feature>
<dbReference type="OrthoDB" id="415825at2759"/>
<organism evidence="3 4">
    <name type="scientific">Clathrospora elynae</name>
    <dbReference type="NCBI Taxonomy" id="706981"/>
    <lineage>
        <taxon>Eukaryota</taxon>
        <taxon>Fungi</taxon>
        <taxon>Dikarya</taxon>
        <taxon>Ascomycota</taxon>
        <taxon>Pezizomycotina</taxon>
        <taxon>Dothideomycetes</taxon>
        <taxon>Pleosporomycetidae</taxon>
        <taxon>Pleosporales</taxon>
        <taxon>Diademaceae</taxon>
        <taxon>Clathrospora</taxon>
    </lineage>
</organism>
<dbReference type="Pfam" id="PF08031">
    <property type="entry name" value="BBE"/>
    <property type="match status" value="1"/>
</dbReference>
<keyword evidence="1" id="KW-0732">Signal</keyword>
<feature type="signal peptide" evidence="1">
    <location>
        <begin position="1"/>
        <end position="18"/>
    </location>
</feature>
<evidence type="ECO:0000256" key="1">
    <source>
        <dbReference type="SAM" id="SignalP"/>
    </source>
</evidence>
<evidence type="ECO:0000313" key="4">
    <source>
        <dbReference type="Proteomes" id="UP000800038"/>
    </source>
</evidence>
<protein>
    <recommendedName>
        <fullName evidence="2">Berberine/berberine-like domain-containing protein</fullName>
    </recommendedName>
</protein>